<comment type="caution">
    <text evidence="7">The sequence shown here is derived from an EMBL/GenBank/DDBJ whole genome shotgun (WGS) entry which is preliminary data.</text>
</comment>
<dbReference type="InterPro" id="IPR036318">
    <property type="entry name" value="FAD-bd_PCMH-like_sf"/>
</dbReference>
<evidence type="ECO:0000313" key="8">
    <source>
        <dbReference type="Proteomes" id="UP000546642"/>
    </source>
</evidence>
<keyword evidence="4" id="KW-0274">FAD</keyword>
<evidence type="ECO:0000256" key="5">
    <source>
        <dbReference type="ARBA" id="ARBA00023002"/>
    </source>
</evidence>
<dbReference type="Gene3D" id="3.40.462.20">
    <property type="match status" value="1"/>
</dbReference>
<dbReference type="InterPro" id="IPR016167">
    <property type="entry name" value="FAD-bd_PCMH_sub1"/>
</dbReference>
<accession>A0A7X0D623</accession>
<dbReference type="SUPFAM" id="SSF56176">
    <property type="entry name" value="FAD-binding/transporter-associated domain-like"/>
    <property type="match status" value="1"/>
</dbReference>
<organism evidence="7 8">
    <name type="scientific">Nocardiopsis mwathae</name>
    <dbReference type="NCBI Taxonomy" id="1472723"/>
    <lineage>
        <taxon>Bacteria</taxon>
        <taxon>Bacillati</taxon>
        <taxon>Actinomycetota</taxon>
        <taxon>Actinomycetes</taxon>
        <taxon>Streptosporangiales</taxon>
        <taxon>Nocardiopsidaceae</taxon>
        <taxon>Nocardiopsis</taxon>
    </lineage>
</organism>
<dbReference type="Proteomes" id="UP000546642">
    <property type="component" value="Unassembled WGS sequence"/>
</dbReference>
<dbReference type="InterPro" id="IPR016166">
    <property type="entry name" value="FAD-bd_PCMH"/>
</dbReference>
<gene>
    <name evidence="7" type="ORF">HNR23_001739</name>
</gene>
<dbReference type="Gene3D" id="3.30.465.10">
    <property type="match status" value="1"/>
</dbReference>
<dbReference type="Pfam" id="PF01565">
    <property type="entry name" value="FAD_binding_4"/>
    <property type="match status" value="1"/>
</dbReference>
<protein>
    <submittedName>
        <fullName evidence="7">FAD/FMN-containing dehydrogenase</fullName>
    </submittedName>
</protein>
<name>A0A7X0D623_9ACTN</name>
<proteinExistence type="inferred from homology"/>
<evidence type="ECO:0000256" key="4">
    <source>
        <dbReference type="ARBA" id="ARBA00022827"/>
    </source>
</evidence>
<evidence type="ECO:0000313" key="7">
    <source>
        <dbReference type="EMBL" id="MBB6171679.1"/>
    </source>
</evidence>
<evidence type="ECO:0000256" key="3">
    <source>
        <dbReference type="ARBA" id="ARBA00022630"/>
    </source>
</evidence>
<dbReference type="InterPro" id="IPR012951">
    <property type="entry name" value="BBE"/>
</dbReference>
<dbReference type="GO" id="GO:0016491">
    <property type="term" value="F:oxidoreductase activity"/>
    <property type="evidence" value="ECO:0007669"/>
    <property type="project" value="UniProtKB-KW"/>
</dbReference>
<dbReference type="RefSeq" id="WP_184074909.1">
    <property type="nucleotide sequence ID" value="NZ_JACHDS010000001.1"/>
</dbReference>
<feature type="domain" description="FAD-binding PCMH-type" evidence="6">
    <location>
        <begin position="47"/>
        <end position="215"/>
    </location>
</feature>
<evidence type="ECO:0000259" key="6">
    <source>
        <dbReference type="PROSITE" id="PS51387"/>
    </source>
</evidence>
<dbReference type="PANTHER" id="PTHR42973:SF39">
    <property type="entry name" value="FAD-BINDING PCMH-TYPE DOMAIN-CONTAINING PROTEIN"/>
    <property type="match status" value="1"/>
</dbReference>
<evidence type="ECO:0000256" key="2">
    <source>
        <dbReference type="ARBA" id="ARBA00005466"/>
    </source>
</evidence>
<dbReference type="Pfam" id="PF08031">
    <property type="entry name" value="BBE"/>
    <property type="match status" value="1"/>
</dbReference>
<dbReference type="InterPro" id="IPR006094">
    <property type="entry name" value="Oxid_FAD_bind_N"/>
</dbReference>
<comment type="similarity">
    <text evidence="2">Belongs to the oxygen-dependent FAD-linked oxidoreductase family.</text>
</comment>
<dbReference type="PANTHER" id="PTHR42973">
    <property type="entry name" value="BINDING OXIDOREDUCTASE, PUTATIVE (AFU_ORTHOLOGUE AFUA_1G17690)-RELATED"/>
    <property type="match status" value="1"/>
</dbReference>
<keyword evidence="3" id="KW-0285">Flavoprotein</keyword>
<keyword evidence="8" id="KW-1185">Reference proteome</keyword>
<dbReference type="Gene3D" id="3.30.43.10">
    <property type="entry name" value="Uridine Diphospho-n-acetylenolpyruvylglucosamine Reductase, domain 2"/>
    <property type="match status" value="1"/>
</dbReference>
<reference evidence="7 8" key="1">
    <citation type="submission" date="2020-08" db="EMBL/GenBank/DDBJ databases">
        <title>Sequencing the genomes of 1000 actinobacteria strains.</title>
        <authorList>
            <person name="Klenk H.-P."/>
        </authorList>
    </citation>
    <scope>NUCLEOTIDE SEQUENCE [LARGE SCALE GENOMIC DNA]</scope>
    <source>
        <strain evidence="7 8">DSM 46659</strain>
    </source>
</reference>
<comment type="cofactor">
    <cofactor evidence="1">
        <name>FAD</name>
        <dbReference type="ChEBI" id="CHEBI:57692"/>
    </cofactor>
</comment>
<dbReference type="InterPro" id="IPR016169">
    <property type="entry name" value="FAD-bd_PCMH_sub2"/>
</dbReference>
<dbReference type="PROSITE" id="PS00862">
    <property type="entry name" value="OX2_COVAL_FAD"/>
    <property type="match status" value="1"/>
</dbReference>
<sequence>MTNHTGTPASTPSTTTIDTLAERVLGPVLRPGDDGFEQERSGFQTAFQLRPAVIVGATGSDDVSAAVGHAAERGLPVAVRAGGHGAPFAAEGGVLISTRRMDAVHVDPNTRTARLGAGVRWEKVVAEAARHGLAPLNGSSPGVGAVPYTLGGGLGHLARRYGYAADHVRSIDVVGADARLRHVTADSDPDLFWALRGGRDNFGVVTGMEVGLVPVERIFGGSMVFDGGLVEEVLHAYLEWTRSLPEEMTSSVATVVYPDVPGLPDHLRGRHVAQVRIAFTGTAAEGEQLVAPLRAVGPRLKDTLAEMPYAASGAIYEEPDTPHAYCGDNAMLQRLDASVVRPIAELTGPDAPVMCVMGIRHLGGALAGPPAAPSAVGHRAARYLLTILSPLGEREVVRAVHRRVLEQAAPWAMGTSLNFVFGDGERLSPERVRAAYDPGDRTRLAALKARVDPANTFRMNHNVAPHAGPSAEPASG</sequence>
<dbReference type="InterPro" id="IPR050416">
    <property type="entry name" value="FAD-linked_Oxidoreductase"/>
</dbReference>
<dbReference type="InterPro" id="IPR006093">
    <property type="entry name" value="Oxy_OxRdtase_FAD_BS"/>
</dbReference>
<dbReference type="AlphaFoldDB" id="A0A7X0D623"/>
<keyword evidence="5" id="KW-0560">Oxidoreductase</keyword>
<dbReference type="PROSITE" id="PS51387">
    <property type="entry name" value="FAD_PCMH"/>
    <property type="match status" value="1"/>
</dbReference>
<evidence type="ECO:0000256" key="1">
    <source>
        <dbReference type="ARBA" id="ARBA00001974"/>
    </source>
</evidence>
<dbReference type="EMBL" id="JACHDS010000001">
    <property type="protein sequence ID" value="MBB6171679.1"/>
    <property type="molecule type" value="Genomic_DNA"/>
</dbReference>
<dbReference type="GO" id="GO:0071949">
    <property type="term" value="F:FAD binding"/>
    <property type="evidence" value="ECO:0007669"/>
    <property type="project" value="InterPro"/>
</dbReference>